<keyword evidence="2" id="KW-0349">Heme</keyword>
<comment type="function">
    <text evidence="2">Probably acts as a heme chaperone, transferring heme to an unknown acceptor. Binds one molecule of heme per monomer, possibly covalently. Binds 1 [4Fe-4S] cluster. The cluster is coordinated with 3 cysteines and an exchangeable S-adenosyl-L-methionine.</text>
</comment>
<dbReference type="Proteomes" id="UP000094669">
    <property type="component" value="Unassembled WGS sequence"/>
</dbReference>
<keyword evidence="2" id="KW-0143">Chaperone</keyword>
<keyword evidence="2" id="KW-0479">Metal-binding</keyword>
<comment type="similarity">
    <text evidence="1">Belongs to the anaerobic coproporphyrinogen-III oxidase family. HemW subfamily.</text>
</comment>
<dbReference type="SFLD" id="SFLDS00029">
    <property type="entry name" value="Radical_SAM"/>
    <property type="match status" value="1"/>
</dbReference>
<proteinExistence type="inferred from homology"/>
<sequence length="398" mass="45575">MDPPFPTIKKTGKSGIYVHYPFCIKKCSYCDFYSEGIGLESSPLEKDLFRKYEQEVLSRLSLHPDHSGLSFDTVFFGGGTPSKASPERYADFLRFLKNNTDLADNVEVSLECNPEDLTGALLRELNDAGVNRIHIGIQSFQPRTLKFLDRYYDPESYPRVLEIVSESKIKNFGADLMFGVPDQTEEEFYSDVELILSSGVSHISLYALTLEKGTEYSRNVISGKLPPPQEEIQERILKDLPEILRRKNFQQYEVSNYSRPGFYSRHNMKYWTYEYYLGIGPGAHGFLPSGRYSNPRNTNAYLKGNQAMAYQLTTPFEELILSLFRVFLPVELDEFLKLIPEKAPSLLKKLREKSDSGICTLDGTVFQWKPEAVLFLDTQILDLAQSEDRGQRTEDRSC</sequence>
<reference evidence="4" key="1">
    <citation type="submission" date="2018-01" db="EMBL/GenBank/DDBJ databases">
        <title>Genomic characterization of Leptospira inadai serogroup Lyme isolated from captured rat in Brazil and comparative analysis with human reference strain.</title>
        <authorList>
            <person name="Moreno L.Z."/>
            <person name="Loureiro A.P."/>
            <person name="Miraglia F."/>
            <person name="Kremer F.S."/>
            <person name="Eslabao M.R."/>
            <person name="Dellagostin O.A."/>
            <person name="Lilenbaum W."/>
            <person name="Moreno A.M."/>
        </authorList>
    </citation>
    <scope>NUCLEOTIDE SEQUENCE [LARGE SCALE GENOMIC DNA]</scope>
    <source>
        <strain evidence="4">M34/99</strain>
    </source>
</reference>
<dbReference type="SFLD" id="SFLDG01065">
    <property type="entry name" value="anaerobic_coproporphyrinogen-I"/>
    <property type="match status" value="1"/>
</dbReference>
<name>A0ABX4YKB4_9LEPT</name>
<dbReference type="InterPro" id="IPR058240">
    <property type="entry name" value="rSAM_sf"/>
</dbReference>
<dbReference type="Pfam" id="PF04055">
    <property type="entry name" value="Radical_SAM"/>
    <property type="match status" value="1"/>
</dbReference>
<dbReference type="SUPFAM" id="SSF102114">
    <property type="entry name" value="Radical SAM enzymes"/>
    <property type="match status" value="1"/>
</dbReference>
<organism evidence="4 5">
    <name type="scientific">Leptospira inadai serovar Lyme</name>
    <dbReference type="NCBI Taxonomy" id="293084"/>
    <lineage>
        <taxon>Bacteria</taxon>
        <taxon>Pseudomonadati</taxon>
        <taxon>Spirochaetota</taxon>
        <taxon>Spirochaetia</taxon>
        <taxon>Leptospirales</taxon>
        <taxon>Leptospiraceae</taxon>
        <taxon>Leptospira</taxon>
    </lineage>
</organism>
<dbReference type="EMBL" id="MCRM02000005">
    <property type="protein sequence ID" value="PNV75713.1"/>
    <property type="molecule type" value="Genomic_DNA"/>
</dbReference>
<keyword evidence="5" id="KW-1185">Reference proteome</keyword>
<dbReference type="InterPro" id="IPR004559">
    <property type="entry name" value="HemW-like"/>
</dbReference>
<dbReference type="InterPro" id="IPR034505">
    <property type="entry name" value="Coproporphyrinogen-III_oxidase"/>
</dbReference>
<gene>
    <name evidence="4" type="ORF">BES34_006655</name>
</gene>
<dbReference type="Gene3D" id="3.80.30.20">
    <property type="entry name" value="tm_1862 like domain"/>
    <property type="match status" value="1"/>
</dbReference>
<accession>A0ABX4YKB4</accession>
<protein>
    <recommendedName>
        <fullName evidence="2">Heme chaperone HemW</fullName>
    </recommendedName>
</protein>
<dbReference type="InterPro" id="IPR006638">
    <property type="entry name" value="Elp3/MiaA/NifB-like_rSAM"/>
</dbReference>
<dbReference type="SFLD" id="SFLDG01082">
    <property type="entry name" value="B12-binding_domain_containing"/>
    <property type="match status" value="1"/>
</dbReference>
<dbReference type="SFLD" id="SFLDF00562">
    <property type="entry name" value="HemN-like__clustered_with_heat"/>
    <property type="match status" value="1"/>
</dbReference>
<dbReference type="PANTHER" id="PTHR13932">
    <property type="entry name" value="COPROPORPHYRINIGEN III OXIDASE"/>
    <property type="match status" value="1"/>
</dbReference>
<comment type="subcellular location">
    <subcellularLocation>
        <location evidence="2">Cytoplasm</location>
    </subcellularLocation>
</comment>
<dbReference type="InterPro" id="IPR007197">
    <property type="entry name" value="rSAM"/>
</dbReference>
<keyword evidence="2" id="KW-0963">Cytoplasm</keyword>
<dbReference type="PROSITE" id="PS51918">
    <property type="entry name" value="RADICAL_SAM"/>
    <property type="match status" value="1"/>
</dbReference>
<evidence type="ECO:0000256" key="2">
    <source>
        <dbReference type="RuleBase" id="RU364116"/>
    </source>
</evidence>
<feature type="domain" description="Radical SAM core" evidence="3">
    <location>
        <begin position="8"/>
        <end position="250"/>
    </location>
</feature>
<keyword evidence="2" id="KW-0408">Iron</keyword>
<comment type="caution">
    <text evidence="4">The sequence shown here is derived from an EMBL/GenBank/DDBJ whole genome shotgun (WGS) entry which is preliminary data.</text>
</comment>
<dbReference type="NCBIfam" id="TIGR00539">
    <property type="entry name" value="hemN_rel"/>
    <property type="match status" value="1"/>
</dbReference>
<evidence type="ECO:0000256" key="1">
    <source>
        <dbReference type="ARBA" id="ARBA00006100"/>
    </source>
</evidence>
<dbReference type="RefSeq" id="WP_020988784.1">
    <property type="nucleotide sequence ID" value="NZ_MCRM02000005.1"/>
</dbReference>
<dbReference type="InterPro" id="IPR023404">
    <property type="entry name" value="rSAM_horseshoe"/>
</dbReference>
<dbReference type="SMART" id="SM00729">
    <property type="entry name" value="Elp3"/>
    <property type="match status" value="1"/>
</dbReference>
<dbReference type="PANTHER" id="PTHR13932:SF5">
    <property type="entry name" value="RADICAL S-ADENOSYL METHIONINE DOMAIN-CONTAINING PROTEIN 1, MITOCHONDRIAL"/>
    <property type="match status" value="1"/>
</dbReference>
<evidence type="ECO:0000313" key="4">
    <source>
        <dbReference type="EMBL" id="PNV75713.1"/>
    </source>
</evidence>
<keyword evidence="2" id="KW-0004">4Fe-4S</keyword>
<evidence type="ECO:0000259" key="3">
    <source>
        <dbReference type="PROSITE" id="PS51918"/>
    </source>
</evidence>
<keyword evidence="2" id="KW-0949">S-adenosyl-L-methionine</keyword>
<evidence type="ECO:0000313" key="5">
    <source>
        <dbReference type="Proteomes" id="UP000094669"/>
    </source>
</evidence>
<keyword evidence="2" id="KW-0411">Iron-sulfur</keyword>
<dbReference type="CDD" id="cd01335">
    <property type="entry name" value="Radical_SAM"/>
    <property type="match status" value="1"/>
</dbReference>